<name>A0A8E1WK19_9HYPH</name>
<comment type="caution">
    <text evidence="2">The sequence shown here is derived from an EMBL/GenBank/DDBJ whole genome shotgun (WGS) entry which is preliminary data.</text>
</comment>
<gene>
    <name evidence="2" type="ORF">HNQ96_004663</name>
</gene>
<evidence type="ECO:0000313" key="3">
    <source>
        <dbReference type="Proteomes" id="UP000532373"/>
    </source>
</evidence>
<evidence type="ECO:0000313" key="2">
    <source>
        <dbReference type="EMBL" id="MBB6468776.1"/>
    </source>
</evidence>
<accession>A0A8E1WK19</accession>
<organism evidence="2 3">
    <name type="scientific">Aminobacter carboxidus</name>
    <dbReference type="NCBI Taxonomy" id="376165"/>
    <lineage>
        <taxon>Bacteria</taxon>
        <taxon>Pseudomonadati</taxon>
        <taxon>Pseudomonadota</taxon>
        <taxon>Alphaproteobacteria</taxon>
        <taxon>Hyphomicrobiales</taxon>
        <taxon>Phyllobacteriaceae</taxon>
        <taxon>Aminobacter</taxon>
    </lineage>
</organism>
<reference evidence="2 3" key="1">
    <citation type="submission" date="2020-08" db="EMBL/GenBank/DDBJ databases">
        <title>Genomic Encyclopedia of Type Strains, Phase IV (KMG-IV): sequencing the most valuable type-strain genomes for metagenomic binning, comparative biology and taxonomic classification.</title>
        <authorList>
            <person name="Goeker M."/>
        </authorList>
    </citation>
    <scope>NUCLEOTIDE SEQUENCE [LARGE SCALE GENOMIC DNA]</scope>
    <source>
        <strain evidence="2 3">DSM 17454</strain>
    </source>
</reference>
<evidence type="ECO:0000256" key="1">
    <source>
        <dbReference type="SAM" id="MobiDB-lite"/>
    </source>
</evidence>
<dbReference type="EMBL" id="JACHGI010000012">
    <property type="protein sequence ID" value="MBB6468776.1"/>
    <property type="molecule type" value="Genomic_DNA"/>
</dbReference>
<dbReference type="Proteomes" id="UP000532373">
    <property type="component" value="Unassembled WGS sequence"/>
</dbReference>
<dbReference type="AlphaFoldDB" id="A0A8E1WK19"/>
<proteinExistence type="predicted"/>
<protein>
    <submittedName>
        <fullName evidence="2">Uncharacterized protein</fullName>
    </submittedName>
</protein>
<sequence>MEKVVFRLRSCRQCKRRERQSQKCPIHRSYPWQRPRSDDGVRSAVAQR</sequence>
<feature type="region of interest" description="Disordered" evidence="1">
    <location>
        <begin position="18"/>
        <end position="48"/>
    </location>
</feature>